<evidence type="ECO:0000256" key="2">
    <source>
        <dbReference type="ARBA" id="ARBA00022438"/>
    </source>
</evidence>
<protein>
    <recommendedName>
        <fullName evidence="7">Dipeptidyl-peptidase</fullName>
        <ecNumber evidence="7">3.4.14.-</ecNumber>
    </recommendedName>
</protein>
<dbReference type="InterPro" id="IPR043504">
    <property type="entry name" value="Peptidase_S1_PA_chymotrypsin"/>
</dbReference>
<feature type="signal peptide" evidence="7">
    <location>
        <begin position="1"/>
        <end position="22"/>
    </location>
</feature>
<dbReference type="GO" id="GO:0070009">
    <property type="term" value="F:serine-type aminopeptidase activity"/>
    <property type="evidence" value="ECO:0007669"/>
    <property type="project" value="UniProtKB-UniRule"/>
</dbReference>
<dbReference type="InterPro" id="IPR019500">
    <property type="entry name" value="Pep_S46"/>
</dbReference>
<keyword evidence="5 7" id="KW-0378">Hydrolase</keyword>
<keyword evidence="4 7" id="KW-0732">Signal</keyword>
<dbReference type="PANTHER" id="PTHR38469">
    <property type="entry name" value="PERIPLASMIC PEPTIDASE SUBFAMILY S1B"/>
    <property type="match status" value="1"/>
</dbReference>
<dbReference type="GO" id="GO:0043171">
    <property type="term" value="P:peptide catabolic process"/>
    <property type="evidence" value="ECO:0007669"/>
    <property type="project" value="UniProtKB-UniRule"/>
</dbReference>
<keyword evidence="9" id="KW-1185">Reference proteome</keyword>
<dbReference type="Pfam" id="PF10459">
    <property type="entry name" value="Peptidase_S46"/>
    <property type="match status" value="1"/>
</dbReference>
<keyword evidence="3 7" id="KW-0645">Protease</keyword>
<accession>A0A2I0R0A3</accession>
<dbReference type="EMBL" id="PJNI01000015">
    <property type="protein sequence ID" value="PKR80021.1"/>
    <property type="molecule type" value="Genomic_DNA"/>
</dbReference>
<dbReference type="PANTHER" id="PTHR38469:SF1">
    <property type="entry name" value="PERIPLASMIC PEPTIDASE SUBFAMILY S1B"/>
    <property type="match status" value="1"/>
</dbReference>
<evidence type="ECO:0000256" key="6">
    <source>
        <dbReference type="ARBA" id="ARBA00022825"/>
    </source>
</evidence>
<dbReference type="InterPro" id="IPR009003">
    <property type="entry name" value="Peptidase_S1_PA"/>
</dbReference>
<name>A0A2I0R0A3_9FLAO</name>
<dbReference type="GO" id="GO:0008239">
    <property type="term" value="F:dipeptidyl-peptidase activity"/>
    <property type="evidence" value="ECO:0007669"/>
    <property type="project" value="UniProtKB-UniRule"/>
</dbReference>
<feature type="chain" id="PRO_5023154599" description="Dipeptidyl-peptidase" evidence="7">
    <location>
        <begin position="23"/>
        <end position="718"/>
    </location>
</feature>
<organism evidence="8 9">
    <name type="scientific">Brumimicrobium salinarum</name>
    <dbReference type="NCBI Taxonomy" id="2058658"/>
    <lineage>
        <taxon>Bacteria</taxon>
        <taxon>Pseudomonadati</taxon>
        <taxon>Bacteroidota</taxon>
        <taxon>Flavobacteriia</taxon>
        <taxon>Flavobacteriales</taxon>
        <taxon>Crocinitomicaceae</taxon>
        <taxon>Brumimicrobium</taxon>
    </lineage>
</organism>
<keyword evidence="2 7" id="KW-0031">Aminopeptidase</keyword>
<dbReference type="EC" id="3.4.14.-" evidence="7"/>
<dbReference type="OrthoDB" id="9805367at2"/>
<comment type="function">
    <text evidence="7">Catalyzes the removal of dipeptides from the N-terminus of oligopeptides.</text>
</comment>
<dbReference type="AlphaFoldDB" id="A0A2I0R0A3"/>
<evidence type="ECO:0000256" key="4">
    <source>
        <dbReference type="ARBA" id="ARBA00022729"/>
    </source>
</evidence>
<evidence type="ECO:0000256" key="7">
    <source>
        <dbReference type="RuleBase" id="RU366067"/>
    </source>
</evidence>
<dbReference type="Proteomes" id="UP000236654">
    <property type="component" value="Unassembled WGS sequence"/>
</dbReference>
<evidence type="ECO:0000313" key="9">
    <source>
        <dbReference type="Proteomes" id="UP000236654"/>
    </source>
</evidence>
<evidence type="ECO:0000313" key="8">
    <source>
        <dbReference type="EMBL" id="PKR80021.1"/>
    </source>
</evidence>
<reference evidence="8 9" key="1">
    <citation type="submission" date="2017-12" db="EMBL/GenBank/DDBJ databases">
        <title>The draft genome sequence of Brumimicrobium saltpan LHR20.</title>
        <authorList>
            <person name="Do Z.-J."/>
            <person name="Luo H.-R."/>
        </authorList>
    </citation>
    <scope>NUCLEOTIDE SEQUENCE [LARGE SCALE GENOMIC DNA]</scope>
    <source>
        <strain evidence="8 9">LHR20</strain>
    </source>
</reference>
<gene>
    <name evidence="8" type="ORF">CW751_12420</name>
</gene>
<dbReference type="Gene3D" id="2.40.10.10">
    <property type="entry name" value="Trypsin-like serine proteases"/>
    <property type="match status" value="1"/>
</dbReference>
<proteinExistence type="inferred from homology"/>
<comment type="caution">
    <text evidence="8">The sequence shown here is derived from an EMBL/GenBank/DDBJ whole genome shotgun (WGS) entry which is preliminary data.</text>
</comment>
<evidence type="ECO:0000256" key="5">
    <source>
        <dbReference type="ARBA" id="ARBA00022801"/>
    </source>
</evidence>
<evidence type="ECO:0000256" key="3">
    <source>
        <dbReference type="ARBA" id="ARBA00022670"/>
    </source>
</evidence>
<dbReference type="SUPFAM" id="SSF50494">
    <property type="entry name" value="Trypsin-like serine proteases"/>
    <property type="match status" value="1"/>
</dbReference>
<dbReference type="GO" id="GO:0006508">
    <property type="term" value="P:proteolysis"/>
    <property type="evidence" value="ECO:0007669"/>
    <property type="project" value="UniProtKB-KW"/>
</dbReference>
<comment type="similarity">
    <text evidence="1 7">Belongs to the peptidase S46 family.</text>
</comment>
<keyword evidence="6 7" id="KW-0720">Serine protease</keyword>
<evidence type="ECO:0000256" key="1">
    <source>
        <dbReference type="ARBA" id="ARBA00010491"/>
    </source>
</evidence>
<dbReference type="RefSeq" id="WP_101335346.1">
    <property type="nucleotide sequence ID" value="NZ_PJNI01000015.1"/>
</dbReference>
<sequence>MKKQTIAFLFLFTILFSGAAKADEGMWLPFLLGRNYEDMKKHGLNLTQEEIYSINNSSIKDAIVSFGGFCTAEVISQKGLLLTNHHCGYDAIAEASTEENNHLDNGFWAKSLDQEIAIPGLTATFVISIADVTEQITNNLTPEMTEEERAIKIKEISADLTAEAVGESGHKAFVRDFFEGNEFYLFVTETYQDVRLAGTPPESIGKFGHDSDNWMYPRHTGDFSLFRIYAGKDNSPAPFSKENKPYNPKHSLPVSIKGYEKGDFAMVFGFPGSTDRYLSSFGVEQAVNLEQPKRVEIRKAKLDIMKKYMKESTSVRLNYASKHAQVANYWKYFIGQSEQLKNNKVADKKRKLEARFTAFAEKNPEYKNVLNTIEKTYKIKEKSVYFDVYQSEFIYSVDLNLNVFRFSFIEEYEEQGMGMMAYASFKERMMDFYETANLDLEFETVATVLKMYYNDIPKDMLPEAIRVAGEKGKLDKLVEKARKKSLFASQKKFEKFDKLVKKSGEKSKGFPIDKLKKDPFFQLVVSINDAYTKITEKEEYVKAMNDIKRANRLFVKGYREMDKDKTFYPNANSTLRLTYGSILPYSPKEGVEYDIYTTLEEGLKKEDPDNPEFHVSDKLKELHKNKDYGRYANEKGEMVVNFISNNDITGGNSGSPVLNADGHLIGTAFDGNWEAMSGDIFFEKDIQRTISCDIRYVLFVIEKYGEAHNLIEEMEIVE</sequence>